<evidence type="ECO:0000256" key="3">
    <source>
        <dbReference type="RuleBase" id="RU361219"/>
    </source>
</evidence>
<dbReference type="InterPro" id="IPR009023">
    <property type="entry name" value="HMG_CoA_Rdtase_NAD(P)-bd_sf"/>
</dbReference>
<keyword evidence="3" id="KW-0520">NAD</keyword>
<dbReference type="PANTHER" id="PTHR10572:SF24">
    <property type="entry name" value="3-HYDROXY-3-METHYLGLUTARYL-COENZYME A REDUCTASE"/>
    <property type="match status" value="1"/>
</dbReference>
<evidence type="ECO:0000313" key="5">
    <source>
        <dbReference type="Proteomes" id="UP001057481"/>
    </source>
</evidence>
<dbReference type="Proteomes" id="UP001057481">
    <property type="component" value="Unassembled WGS sequence"/>
</dbReference>
<comment type="caution">
    <text evidence="4">The sequence shown here is derived from an EMBL/GenBank/DDBJ whole genome shotgun (WGS) entry which is preliminary data.</text>
</comment>
<evidence type="ECO:0000313" key="4">
    <source>
        <dbReference type="EMBL" id="MCM2437685.1"/>
    </source>
</evidence>
<dbReference type="Gene3D" id="3.90.770.10">
    <property type="entry name" value="3-hydroxy-3-methylglutaryl-coenzyme A Reductase, Chain A, domain 2"/>
    <property type="match status" value="2"/>
</dbReference>
<dbReference type="PROSITE" id="PS50065">
    <property type="entry name" value="HMG_COA_REDUCTASE_4"/>
    <property type="match status" value="1"/>
</dbReference>
<evidence type="ECO:0000256" key="2">
    <source>
        <dbReference type="ARBA" id="ARBA00023002"/>
    </source>
</evidence>
<gene>
    <name evidence="4" type="ORF">KAK10_07155</name>
</gene>
<dbReference type="InterPro" id="IPR002202">
    <property type="entry name" value="HMG_CoA_Rdtase"/>
</dbReference>
<protein>
    <recommendedName>
        <fullName evidence="3">3-hydroxy-3-methylglutaryl coenzyme A reductase</fullName>
        <shortName evidence="3">HMG-CoA reductase</shortName>
        <ecNumber evidence="3">1.1.1.88</ecNumber>
    </recommendedName>
</protein>
<dbReference type="Pfam" id="PF00368">
    <property type="entry name" value="HMG-CoA_red"/>
    <property type="match status" value="1"/>
</dbReference>
<dbReference type="PRINTS" id="PR00071">
    <property type="entry name" value="HMGCOARDTASE"/>
</dbReference>
<dbReference type="GO" id="GO:0140643">
    <property type="term" value="F:hydroxymethylglutaryl-CoA reductase (NADH) activity"/>
    <property type="evidence" value="ECO:0007669"/>
    <property type="project" value="UniProtKB-EC"/>
</dbReference>
<sequence length="413" mass="44796">MIMKFHQLTSHERLAQLVDKHLIDENDATLLNTSYSSIHEKMIENYIGNYAIPLGLLPKITVNGTDYVIPMATEEPSVIAAAANGARMFSYGTVTAQAINREMIGQVLMHDIEFVEFEQYVIKHESLLIALGNAAHPSMQKRGGGLKKITVRNLGDKMVSLDLLVDAQEAMGANTVNTMAEAIAVYLRDNGFSQQVDLAILSNLATQALVEVRVSLPFNAVEKVGFRNVEIAQKIAQANLYSHIDPYRATTENKGIMNGIDAVVMASGNDWRAIAAGAHAYASYDGKYTSLSKWQVIDDRLEGSLTIPLPVGIVGGSIGIVPLAKVNQKLLKVTTAKELACVIATVGLAQNLAALRALVTNGIQAGHMQLQLKSLALAVGAKPTEVTELVQRLAKMPLRNTETALKLLKEMRN</sequence>
<keyword evidence="5" id="KW-1185">Reference proteome</keyword>
<dbReference type="InterPro" id="IPR009029">
    <property type="entry name" value="HMG_CoA_Rdtase_sub-bd_dom_sf"/>
</dbReference>
<dbReference type="PANTHER" id="PTHR10572">
    <property type="entry name" value="3-HYDROXY-3-METHYLGLUTARYL-COENZYME A REDUCTASE"/>
    <property type="match status" value="1"/>
</dbReference>
<dbReference type="Gene3D" id="1.10.8.660">
    <property type="match status" value="1"/>
</dbReference>
<dbReference type="SUPFAM" id="SSF55035">
    <property type="entry name" value="NAD-binding domain of HMG-CoA reductase"/>
    <property type="match status" value="1"/>
</dbReference>
<dbReference type="SUPFAM" id="SSF56542">
    <property type="entry name" value="Substrate-binding domain of HMG-CoA reductase"/>
    <property type="match status" value="1"/>
</dbReference>
<organism evidence="4 5">
    <name type="scientific">Periweissella beninensis</name>
    <dbReference type="NCBI Taxonomy" id="504936"/>
    <lineage>
        <taxon>Bacteria</taxon>
        <taxon>Bacillati</taxon>
        <taxon>Bacillota</taxon>
        <taxon>Bacilli</taxon>
        <taxon>Lactobacillales</taxon>
        <taxon>Lactobacillaceae</taxon>
        <taxon>Periweissella</taxon>
    </lineage>
</organism>
<dbReference type="InterPro" id="IPR023074">
    <property type="entry name" value="HMG_CoA_Rdtase_cat_sf"/>
</dbReference>
<name>A0ABT0VIM2_9LACO</name>
<comment type="catalytic activity">
    <reaction evidence="3">
        <text>(R)-mevalonate + 2 NAD(+) + CoA = (3S)-3-hydroxy-3-methylglutaryl-CoA + 2 NADH + 2 H(+)</text>
        <dbReference type="Rhea" id="RHEA:14833"/>
        <dbReference type="ChEBI" id="CHEBI:15378"/>
        <dbReference type="ChEBI" id="CHEBI:36464"/>
        <dbReference type="ChEBI" id="CHEBI:43074"/>
        <dbReference type="ChEBI" id="CHEBI:57287"/>
        <dbReference type="ChEBI" id="CHEBI:57540"/>
        <dbReference type="ChEBI" id="CHEBI:57945"/>
        <dbReference type="EC" id="1.1.1.88"/>
    </reaction>
</comment>
<proteinExistence type="inferred from homology"/>
<dbReference type="EC" id="1.1.1.88" evidence="3"/>
<dbReference type="EMBL" id="JAGMVS010000066">
    <property type="protein sequence ID" value="MCM2437685.1"/>
    <property type="molecule type" value="Genomic_DNA"/>
</dbReference>
<comment type="pathway">
    <text evidence="3">Metabolic intermediate metabolism; (R)-mevalonate degradation; (S)-3-hydroxy-3-methylglutaryl-CoA from (R)-mevalonate: step 1/1.</text>
</comment>
<reference evidence="4" key="1">
    <citation type="submission" date="2021-04" db="EMBL/GenBank/DDBJ databases">
        <title>Taxonomic assessment of Weissella genus.</title>
        <authorList>
            <person name="Fanelli F."/>
            <person name="Chieffi D."/>
            <person name="Dell'Aquila A."/>
            <person name="Gyu-Sung C."/>
            <person name="Franz C.M.A.P."/>
            <person name="Fusco V."/>
        </authorList>
    </citation>
    <scope>NUCLEOTIDE SEQUENCE</scope>
    <source>
        <strain evidence="4">LMG 25373</strain>
    </source>
</reference>
<evidence type="ECO:0000256" key="1">
    <source>
        <dbReference type="ARBA" id="ARBA00007661"/>
    </source>
</evidence>
<dbReference type="CDD" id="cd00644">
    <property type="entry name" value="HMG-CoA_reductase_classII"/>
    <property type="match status" value="1"/>
</dbReference>
<dbReference type="InterPro" id="IPR004553">
    <property type="entry name" value="HMG_CoA_Rdtase_bac-typ"/>
</dbReference>
<dbReference type="NCBIfam" id="TIGR00532">
    <property type="entry name" value="HMG_CoA_R_NAD"/>
    <property type="match status" value="1"/>
</dbReference>
<keyword evidence="2 3" id="KW-0560">Oxidoreductase</keyword>
<accession>A0ABT0VIM2</accession>
<comment type="similarity">
    <text evidence="1 3">Belongs to the HMG-CoA reductase family.</text>
</comment>